<keyword evidence="1" id="KW-0472">Membrane</keyword>
<evidence type="ECO:0000313" key="3">
    <source>
        <dbReference type="Proteomes" id="UP000184111"/>
    </source>
</evidence>
<name>A0A1M7CS90_9ACTN</name>
<reference evidence="2 3" key="1">
    <citation type="submission" date="2016-11" db="EMBL/GenBank/DDBJ databases">
        <authorList>
            <person name="Jaros S."/>
            <person name="Januszkiewicz K."/>
            <person name="Wedrychowicz H."/>
        </authorList>
    </citation>
    <scope>NUCLEOTIDE SEQUENCE [LARGE SCALE GENOMIC DNA]</scope>
    <source>
        <strain evidence="2 3">CGMCC 4.2025</strain>
    </source>
</reference>
<keyword evidence="3" id="KW-1185">Reference proteome</keyword>
<sequence>MRGVILYGSRVVAVHVVKNVVASVLMVGGLVLSRREWRRRTSCRGRRLGLSALGLVMCWCAVMVSQS</sequence>
<protein>
    <submittedName>
        <fullName evidence="2">Uncharacterized protein</fullName>
    </submittedName>
</protein>
<accession>A0A1M7CS90</accession>
<proteinExistence type="predicted"/>
<organism evidence="2 3">
    <name type="scientific">Actinacidiphila paucisporea</name>
    <dbReference type="NCBI Taxonomy" id="310782"/>
    <lineage>
        <taxon>Bacteria</taxon>
        <taxon>Bacillati</taxon>
        <taxon>Actinomycetota</taxon>
        <taxon>Actinomycetes</taxon>
        <taxon>Kitasatosporales</taxon>
        <taxon>Streptomycetaceae</taxon>
        <taxon>Actinacidiphila</taxon>
    </lineage>
</organism>
<keyword evidence="1" id="KW-0812">Transmembrane</keyword>
<dbReference type="Proteomes" id="UP000184111">
    <property type="component" value="Unassembled WGS sequence"/>
</dbReference>
<evidence type="ECO:0000256" key="1">
    <source>
        <dbReference type="SAM" id="Phobius"/>
    </source>
</evidence>
<keyword evidence="1" id="KW-1133">Transmembrane helix</keyword>
<dbReference type="EMBL" id="FRBI01000005">
    <property type="protein sequence ID" value="SHL69943.1"/>
    <property type="molecule type" value="Genomic_DNA"/>
</dbReference>
<gene>
    <name evidence="2" type="ORF">SAMN05216499_105330</name>
</gene>
<feature type="transmembrane region" description="Helical" evidence="1">
    <location>
        <begin position="12"/>
        <end position="33"/>
    </location>
</feature>
<dbReference type="AlphaFoldDB" id="A0A1M7CS90"/>
<feature type="transmembrane region" description="Helical" evidence="1">
    <location>
        <begin position="45"/>
        <end position="64"/>
    </location>
</feature>
<evidence type="ECO:0000313" key="2">
    <source>
        <dbReference type="EMBL" id="SHL69943.1"/>
    </source>
</evidence>